<reference evidence="2" key="1">
    <citation type="submission" date="2022-12" db="EMBL/GenBank/DDBJ databases">
        <title>Species Delineation and Comparative Genomics within the Campylobacter ureolyticus Complex.</title>
        <authorList>
            <person name="Maki J."/>
            <person name="Howard M."/>
            <person name="Connelly S."/>
            <person name="Hardy D.J."/>
            <person name="Cameron A."/>
        </authorList>
    </citation>
    <scope>NUCLEOTIDE SEQUENCE</scope>
    <source>
        <strain evidence="2">URMC_787</strain>
    </source>
</reference>
<dbReference type="PANTHER" id="PTHR30296">
    <property type="entry name" value="UNCHARACTERIZED PROTEIN YKGE"/>
    <property type="match status" value="1"/>
</dbReference>
<dbReference type="GO" id="GO:0005829">
    <property type="term" value="C:cytosol"/>
    <property type="evidence" value="ECO:0007669"/>
    <property type="project" value="TreeGrafter"/>
</dbReference>
<protein>
    <submittedName>
        <fullName evidence="2">(Fe-S)-binding protein</fullName>
    </submittedName>
</protein>
<accession>A0A9Q4KM07</accession>
<organism evidence="2 3">
    <name type="scientific">Campylobacter ureolyticus</name>
    <dbReference type="NCBI Taxonomy" id="827"/>
    <lineage>
        <taxon>Bacteria</taxon>
        <taxon>Pseudomonadati</taxon>
        <taxon>Campylobacterota</taxon>
        <taxon>Epsilonproteobacteria</taxon>
        <taxon>Campylobacterales</taxon>
        <taxon>Campylobacteraceae</taxon>
        <taxon>Campylobacter</taxon>
    </lineage>
</organism>
<evidence type="ECO:0000313" key="2">
    <source>
        <dbReference type="EMBL" id="MCZ6160542.1"/>
    </source>
</evidence>
<feature type="domain" description="Cysteine-rich" evidence="1">
    <location>
        <begin position="132"/>
        <end position="217"/>
    </location>
</feature>
<dbReference type="Proteomes" id="UP001075225">
    <property type="component" value="Unassembled WGS sequence"/>
</dbReference>
<dbReference type="AlphaFoldDB" id="A0A9Q4KM07"/>
<dbReference type="EMBL" id="JAPXGO010000009">
    <property type="protein sequence ID" value="MCZ6160542.1"/>
    <property type="molecule type" value="Genomic_DNA"/>
</dbReference>
<proteinExistence type="predicted"/>
<dbReference type="PANTHER" id="PTHR30296:SF0">
    <property type="entry name" value="LACTATE UTILIZATION PROTEIN A"/>
    <property type="match status" value="1"/>
</dbReference>
<feature type="domain" description="Cysteine-rich" evidence="1">
    <location>
        <begin position="7"/>
        <end position="85"/>
    </location>
</feature>
<dbReference type="RefSeq" id="WP_269485125.1">
    <property type="nucleotide sequence ID" value="NZ_JAPXGO010000009.1"/>
</dbReference>
<name>A0A9Q4KM07_9BACT</name>
<dbReference type="Pfam" id="PF02754">
    <property type="entry name" value="CCG"/>
    <property type="match status" value="2"/>
</dbReference>
<evidence type="ECO:0000313" key="3">
    <source>
        <dbReference type="Proteomes" id="UP001075225"/>
    </source>
</evidence>
<sequence>MEKKVYLYSTCLGSALMGRTIMNTVWLLKQAGFEVIYKKNQTCCGQPSYNSGYFQESKKVALYNVDLFDKNYPVLVPSGSCAGMMMHDYLELFDENDKDFQKIKNFSNRVFELGEFLDKYLKIDDLGNPIKVTWHGNCHALRVAKSVSFSKSLIKKLKNVELITLPYEEECCGFGGTFSVKEPEVSNAMVLEKIKHIKETECKYIIIGDGGCMMNIDGALKRNKIDIKVIHLYDFLAKRMKGEVI</sequence>
<dbReference type="GO" id="GO:0016491">
    <property type="term" value="F:oxidoreductase activity"/>
    <property type="evidence" value="ECO:0007669"/>
    <property type="project" value="UniProtKB-ARBA"/>
</dbReference>
<gene>
    <name evidence="2" type="ORF">O6B32_08625</name>
</gene>
<evidence type="ECO:0000259" key="1">
    <source>
        <dbReference type="Pfam" id="PF02754"/>
    </source>
</evidence>
<comment type="caution">
    <text evidence="2">The sequence shown here is derived from an EMBL/GenBank/DDBJ whole genome shotgun (WGS) entry which is preliminary data.</text>
</comment>
<dbReference type="InterPro" id="IPR004017">
    <property type="entry name" value="Cys_rich_dom"/>
</dbReference>